<dbReference type="Proteomes" id="UP000198327">
    <property type="component" value="Unassembled WGS sequence"/>
</dbReference>
<protein>
    <submittedName>
        <fullName evidence="7">Membrane protein involved in the export of O-antigen and teichoic acid</fullName>
    </submittedName>
</protein>
<feature type="transmembrane region" description="Helical" evidence="6">
    <location>
        <begin position="367"/>
        <end position="389"/>
    </location>
</feature>
<dbReference type="PANTHER" id="PTHR30250">
    <property type="entry name" value="PST FAMILY PREDICTED COLANIC ACID TRANSPORTER"/>
    <property type="match status" value="1"/>
</dbReference>
<name>A0A239JCN9_9NOCA</name>
<reference evidence="8" key="1">
    <citation type="submission" date="2017-06" db="EMBL/GenBank/DDBJ databases">
        <authorList>
            <person name="Varghese N."/>
            <person name="Submissions S."/>
        </authorList>
    </citation>
    <scope>NUCLEOTIDE SEQUENCE [LARGE SCALE GENOMIC DNA]</scope>
    <source>
        <strain evidence="8">JCM 23211</strain>
    </source>
</reference>
<dbReference type="PANTHER" id="PTHR30250:SF11">
    <property type="entry name" value="O-ANTIGEN TRANSPORTER-RELATED"/>
    <property type="match status" value="1"/>
</dbReference>
<dbReference type="RefSeq" id="WP_176444303.1">
    <property type="nucleotide sequence ID" value="NZ_FZOW01000008.1"/>
</dbReference>
<feature type="transmembrane region" description="Helical" evidence="6">
    <location>
        <begin position="342"/>
        <end position="361"/>
    </location>
</feature>
<evidence type="ECO:0000256" key="2">
    <source>
        <dbReference type="ARBA" id="ARBA00022475"/>
    </source>
</evidence>
<proteinExistence type="predicted"/>
<evidence type="ECO:0000256" key="6">
    <source>
        <dbReference type="SAM" id="Phobius"/>
    </source>
</evidence>
<feature type="transmembrane region" description="Helical" evidence="6">
    <location>
        <begin position="313"/>
        <end position="335"/>
    </location>
</feature>
<keyword evidence="8" id="KW-1185">Reference proteome</keyword>
<dbReference type="EMBL" id="FZOW01000008">
    <property type="protein sequence ID" value="SNT03053.1"/>
    <property type="molecule type" value="Genomic_DNA"/>
</dbReference>
<keyword evidence="3 6" id="KW-0812">Transmembrane</keyword>
<comment type="subcellular location">
    <subcellularLocation>
        <location evidence="1">Cell membrane</location>
        <topology evidence="1">Multi-pass membrane protein</topology>
    </subcellularLocation>
</comment>
<sequence length="397" mass="39708">MPIRAVSASAVAGMTMVTIGSMTANVASYLLHLPASRLLGVEGYGEFASLLAAQLVLAVPALALQSVIAREVVHGRSRRSLRGLGYRCAAVVAVLAVLCAPVVAYALDTGVLATTSALVVAPMLVVLATEQGLLQGSARFGRLSIVLASAGFGKVVPAVVALALGAGPGVVLAASAAGTGAVALAARLLDGASDDAEALRIGVGTVLQASQVQLALIALSSVDLMLARGQLSSEDAGLYALGAVATKAAFWLPQAVGVVLYPRMANPVQSGAALRSALAVVAGIGAVLILGSVVAAGLVPIVVGEDYAAVQGYLWIFAVQGACLAVLQSALLWAIAGERTTLALVAWVGLLVEVVLLTFVATTVLQFVVVAASVAAVCAVVMSAVALGASRHVHENT</sequence>
<dbReference type="GO" id="GO:0005886">
    <property type="term" value="C:plasma membrane"/>
    <property type="evidence" value="ECO:0007669"/>
    <property type="project" value="UniProtKB-SubCell"/>
</dbReference>
<feature type="transmembrane region" description="Helical" evidence="6">
    <location>
        <begin position="273"/>
        <end position="301"/>
    </location>
</feature>
<evidence type="ECO:0000256" key="1">
    <source>
        <dbReference type="ARBA" id="ARBA00004651"/>
    </source>
</evidence>
<evidence type="ECO:0000256" key="4">
    <source>
        <dbReference type="ARBA" id="ARBA00022989"/>
    </source>
</evidence>
<evidence type="ECO:0000256" key="3">
    <source>
        <dbReference type="ARBA" id="ARBA00022692"/>
    </source>
</evidence>
<feature type="transmembrane region" description="Helical" evidence="6">
    <location>
        <begin position="12"/>
        <end position="31"/>
    </location>
</feature>
<keyword evidence="4 6" id="KW-1133">Transmembrane helix</keyword>
<keyword evidence="2" id="KW-1003">Cell membrane</keyword>
<keyword evidence="5 6" id="KW-0472">Membrane</keyword>
<dbReference type="AlphaFoldDB" id="A0A239JCN9"/>
<evidence type="ECO:0000313" key="7">
    <source>
        <dbReference type="EMBL" id="SNT03053.1"/>
    </source>
</evidence>
<accession>A0A239JCN9</accession>
<organism evidence="7 8">
    <name type="scientific">Rhodococcoides kyotonense</name>
    <dbReference type="NCBI Taxonomy" id="398843"/>
    <lineage>
        <taxon>Bacteria</taxon>
        <taxon>Bacillati</taxon>
        <taxon>Actinomycetota</taxon>
        <taxon>Actinomycetes</taxon>
        <taxon>Mycobacteriales</taxon>
        <taxon>Nocardiaceae</taxon>
        <taxon>Rhodococcoides</taxon>
    </lineage>
</organism>
<feature type="transmembrane region" description="Helical" evidence="6">
    <location>
        <begin position="110"/>
        <end position="128"/>
    </location>
</feature>
<gene>
    <name evidence="7" type="ORF">SAMN05421642_108138</name>
</gene>
<dbReference type="InterPro" id="IPR050833">
    <property type="entry name" value="Poly_Biosynth_Transport"/>
</dbReference>
<feature type="transmembrane region" description="Helical" evidence="6">
    <location>
        <begin position="239"/>
        <end position="261"/>
    </location>
</feature>
<feature type="transmembrane region" description="Helical" evidence="6">
    <location>
        <begin position="51"/>
        <end position="72"/>
    </location>
</feature>
<evidence type="ECO:0000313" key="8">
    <source>
        <dbReference type="Proteomes" id="UP000198327"/>
    </source>
</evidence>
<feature type="transmembrane region" description="Helical" evidence="6">
    <location>
        <begin position="84"/>
        <end position="104"/>
    </location>
</feature>
<evidence type="ECO:0000256" key="5">
    <source>
        <dbReference type="ARBA" id="ARBA00023136"/>
    </source>
</evidence>